<dbReference type="AlphaFoldDB" id="A0A7U2IBN6"/>
<reference evidence="2" key="1">
    <citation type="journal article" date="2021" name="BMC Genomics">
        <title>Chromosome-level genome assembly and manually-curated proteome of model necrotroph Parastagonospora nodorum Sn15 reveals a genome-wide trove of candidate effector homologs, and redundancy of virulence-related functions within an accessory chromosome.</title>
        <authorList>
            <person name="Bertazzoni S."/>
            <person name="Jones D.A.B."/>
            <person name="Phan H.T."/>
            <person name="Tan K.-C."/>
            <person name="Hane J.K."/>
        </authorList>
    </citation>
    <scope>NUCLEOTIDE SEQUENCE [LARGE SCALE GENOMIC DNA]</scope>
    <source>
        <strain evidence="2">SN15 / ATCC MYA-4574 / FGSC 10173)</strain>
    </source>
</reference>
<proteinExistence type="predicted"/>
<dbReference type="Proteomes" id="UP000663193">
    <property type="component" value="Chromosome 21"/>
</dbReference>
<evidence type="ECO:0000313" key="1">
    <source>
        <dbReference type="EMBL" id="QRD06912.1"/>
    </source>
</evidence>
<evidence type="ECO:0000313" key="2">
    <source>
        <dbReference type="Proteomes" id="UP000663193"/>
    </source>
</evidence>
<dbReference type="EMBL" id="CP069043">
    <property type="protein sequence ID" value="QRD06912.1"/>
    <property type="molecule type" value="Genomic_DNA"/>
</dbReference>
<accession>A0A7U2IBN6</accession>
<name>A0A7U2IBN6_PHANO</name>
<sequence>MNIQIVRSWHPALCLCPSFTDGFRHGFKLPLHLPSTSALCCAAHPPCSVGAEVSRLDRAFIAAWLRC</sequence>
<dbReference type="OrthoDB" id="10613119at2759"/>
<dbReference type="VEuPathDB" id="FungiDB:JI435_423840"/>
<keyword evidence="2" id="KW-1185">Reference proteome</keyword>
<protein>
    <submittedName>
        <fullName evidence="1">Uncharacterized protein</fullName>
    </submittedName>
</protein>
<gene>
    <name evidence="1" type="ORF">JI435_423840</name>
</gene>
<organism evidence="1 2">
    <name type="scientific">Phaeosphaeria nodorum (strain SN15 / ATCC MYA-4574 / FGSC 10173)</name>
    <name type="common">Glume blotch fungus</name>
    <name type="synonym">Parastagonospora nodorum</name>
    <dbReference type="NCBI Taxonomy" id="321614"/>
    <lineage>
        <taxon>Eukaryota</taxon>
        <taxon>Fungi</taxon>
        <taxon>Dikarya</taxon>
        <taxon>Ascomycota</taxon>
        <taxon>Pezizomycotina</taxon>
        <taxon>Dothideomycetes</taxon>
        <taxon>Pleosporomycetidae</taxon>
        <taxon>Pleosporales</taxon>
        <taxon>Pleosporineae</taxon>
        <taxon>Phaeosphaeriaceae</taxon>
        <taxon>Parastagonospora</taxon>
    </lineage>
</organism>